<dbReference type="eggNOG" id="ENOG502ZTEU">
    <property type="taxonomic scope" value="Bacteria"/>
</dbReference>
<dbReference type="AlphaFoldDB" id="Q7NYS3"/>
<protein>
    <submittedName>
        <fullName evidence="2">Uncharacterized protein</fullName>
    </submittedName>
</protein>
<name>Q7NYS3_CHRVO</name>
<reference evidence="2 3" key="1">
    <citation type="journal article" date="2003" name="Proc. Natl. Acad. Sci. U.S.A.">
        <title>The complete genome sequence of Chromobacterium violaceum reveals remarkable and exploitable bacterial adaptability.</title>
        <authorList>
            <person name="Vasconcelos A.T.R."/>
            <person name="de Almeida D.F."/>
            <person name="Almeida F.C."/>
            <person name="de Almeida L.G.P."/>
            <person name="de Almeida R."/>
            <person name="Goncalves J.A.A."/>
            <person name="Andrade E.M."/>
            <person name="Antonio R.V."/>
            <person name="Araripe J."/>
            <person name="de Araujo M.F.F."/>
            <person name="Filho S.A."/>
            <person name="Azevedo V."/>
            <person name="Batista A.J."/>
            <person name="Bataus L.A.M."/>
            <person name="Batista J.S."/>
            <person name="Belo A."/>
            <person name="vander Berg C."/>
            <person name="Blamey J."/>
            <person name="Bogo M."/>
            <person name="Bonato S."/>
            <person name="Bordignon J."/>
            <person name="Brito C.A."/>
            <person name="Brocchi M."/>
            <person name="Burity H.A."/>
            <person name="Camargo A.A."/>
            <person name="Cardoso D.D.P."/>
            <person name="Carneiro N.P."/>
            <person name="Carraro D.M."/>
            <person name="Carvalho C.M.B."/>
            <person name="Cascardo J.C.M."/>
            <person name="Cavada B.S."/>
            <person name="Chueire L.M.O."/>
            <person name="Pasa T.B.C."/>
            <person name="Duran N."/>
            <person name="Fagundes N."/>
            <person name="Falcao C.L."/>
            <person name="Fantinatti F."/>
            <person name="Farias I.P."/>
            <person name="Felipe M.S.S."/>
            <person name="Ferrari L.P."/>
            <person name="Ferro J.A."/>
            <person name="Ferro M.I.T."/>
            <person name="Franco G.R."/>
            <person name="Freitas N.S.A."/>
            <person name="Furlan L.R."/>
            <person name="Gazzinelli R.T."/>
            <person name="Gomes E.A."/>
            <person name="Goncalves P.R."/>
            <person name="Grangeiro T.B."/>
            <person name="Grattapaglia D."/>
            <person name="Grisard E.C."/>
            <person name="Guimaraes C.T."/>
            <person name="Hanna E.S."/>
            <person name="Hungria M."/>
            <person name="Jardim S.N."/>
            <person name="Laurino J."/>
            <person name="Leoi L.C.T."/>
            <person name="Fassarella L."/>
            <person name="Lima A."/>
            <person name="Loureiro M.F."/>
            <person name="Lyra M.C.P."/>
            <person name="Macedo M."/>
            <person name="Madeira H.M.F."/>
            <person name="Manfio G.P."/>
            <person name="Maranhao A.Q."/>
            <person name="Martins W.S."/>
            <person name="di Mauro S.M.Z."/>
            <person name="de Medeiros S.R.B."/>
            <person name="Meissner R.D.V."/>
            <person name="Menck C.F.M."/>
            <person name="Moreira M.A.M."/>
            <person name="Nascimento F.F."/>
            <person name="Nicolas M.F."/>
            <person name="Oliveira J.G."/>
            <person name="Oliveira S.C."/>
            <person name="Paixao R.F.C."/>
            <person name="Parente J.A."/>
            <person name="Pedrosa F.O."/>
            <person name="Pena S.J.D."/>
            <person name="Perreira J.O."/>
            <person name="Perreira M."/>
            <person name="Pinto L.S.R.C."/>
            <person name="Pinto L.S."/>
            <person name="Porto J.I.R."/>
            <person name="Potrich D.P."/>
            <person name="Neto C.E.R."/>
            <person name="Reis A.M.M."/>
            <person name="Rigo L.U."/>
            <person name="Rondinelli E."/>
            <person name="dos Santos E.B.P."/>
            <person name="Santos F.R."/>
            <person name="Schneider M.P.C."/>
            <person name="Seuanez H.N."/>
            <person name="Silva A.M.R."/>
            <person name="da Silva A.L.C."/>
            <person name="Silva D.W."/>
            <person name="Silva R."/>
            <person name="Simoes I.C."/>
            <person name="Simon D."/>
            <person name="Soares C.M.A."/>
            <person name="Soares R.B.A."/>
            <person name="Souza E.M."/>
            <person name="Souza K.R.L."/>
            <person name="Souza R.C."/>
            <person name="Steffens M.B.R."/>
            <person name="Steindel M."/>
            <person name="Teixeira S.R."/>
            <person name="Urmenyi T."/>
            <person name="Vettore A."/>
            <person name="Wassem R."/>
            <person name="Zaha A."/>
            <person name="Simpson A.J.G."/>
        </authorList>
    </citation>
    <scope>NUCLEOTIDE SEQUENCE [LARGE SCALE GENOMIC DNA]</scope>
    <source>
        <strain evidence="3">ATCC 12472 / DSM 30191 / JCM 1249 / NBRC 12614 / NCIMB 9131 / NCTC 9757</strain>
    </source>
</reference>
<feature type="compositionally biased region" description="Basic and acidic residues" evidence="1">
    <location>
        <begin position="33"/>
        <end position="51"/>
    </location>
</feature>
<evidence type="ECO:0000313" key="2">
    <source>
        <dbReference type="EMBL" id="AAQ58874.1"/>
    </source>
</evidence>
<gene>
    <name evidence="2" type="ordered locus">CV_1199</name>
</gene>
<accession>Q7NYS3</accession>
<evidence type="ECO:0000313" key="3">
    <source>
        <dbReference type="Proteomes" id="UP000001424"/>
    </source>
</evidence>
<proteinExistence type="predicted"/>
<dbReference type="HOGENOM" id="CLU_2179164_0_0_4"/>
<keyword evidence="3" id="KW-1185">Reference proteome</keyword>
<organism evidence="2 3">
    <name type="scientific">Chromobacterium violaceum (strain ATCC 12472 / DSM 30191 / JCM 1249 / CCUG 213 / NBRC 12614 / NCIMB 9131 / NCTC 9757 / MK)</name>
    <dbReference type="NCBI Taxonomy" id="243365"/>
    <lineage>
        <taxon>Bacteria</taxon>
        <taxon>Pseudomonadati</taxon>
        <taxon>Pseudomonadota</taxon>
        <taxon>Betaproteobacteria</taxon>
        <taxon>Neisseriales</taxon>
        <taxon>Chromobacteriaceae</taxon>
        <taxon>Chromobacterium</taxon>
    </lineage>
</organism>
<dbReference type="Proteomes" id="UP000001424">
    <property type="component" value="Chromosome"/>
</dbReference>
<dbReference type="EMBL" id="AE016825">
    <property type="protein sequence ID" value="AAQ58874.1"/>
    <property type="molecule type" value="Genomic_DNA"/>
</dbReference>
<dbReference type="KEGG" id="cvi:CV_1199"/>
<feature type="region of interest" description="Disordered" evidence="1">
    <location>
        <begin position="1"/>
        <end position="65"/>
    </location>
</feature>
<sequence length="109" mass="11808">MIRPRVSDTSEADEPAHGFAADAAHGLGVAHLGDADHQRGDHQRGDDHLDQPQENVGEDGHAIDEGFDRGGVIACVLTEEIAYQDAQQHSDQNQGREFFRLHSVVPACS</sequence>
<evidence type="ECO:0000256" key="1">
    <source>
        <dbReference type="SAM" id="MobiDB-lite"/>
    </source>
</evidence>